<dbReference type="RefSeq" id="XP_035350522.1">
    <property type="nucleotide sequence ID" value="XM_035494629.1"/>
</dbReference>
<evidence type="ECO:0000256" key="3">
    <source>
        <dbReference type="ARBA" id="ARBA00010617"/>
    </source>
</evidence>
<keyword evidence="5 9" id="KW-0479">Metal-binding</keyword>
<dbReference type="KEGG" id="trg:TRUGW13939_11522"/>
<keyword evidence="8" id="KW-0503">Monooxygenase</keyword>
<dbReference type="EMBL" id="CP055903">
    <property type="protein sequence ID" value="QKX64348.1"/>
    <property type="molecule type" value="Genomic_DNA"/>
</dbReference>
<evidence type="ECO:0000256" key="6">
    <source>
        <dbReference type="ARBA" id="ARBA00023002"/>
    </source>
</evidence>
<dbReference type="InterPro" id="IPR002401">
    <property type="entry name" value="Cyt_P450_E_grp-I"/>
</dbReference>
<dbReference type="Pfam" id="PF00067">
    <property type="entry name" value="p450"/>
    <property type="match status" value="1"/>
</dbReference>
<dbReference type="InterPro" id="IPR036396">
    <property type="entry name" value="Cyt_P450_sf"/>
</dbReference>
<evidence type="ECO:0008006" key="12">
    <source>
        <dbReference type="Google" id="ProtNLM"/>
    </source>
</evidence>
<comment type="pathway">
    <text evidence="2">Secondary metabolite biosynthesis.</text>
</comment>
<evidence type="ECO:0000256" key="5">
    <source>
        <dbReference type="ARBA" id="ARBA00022723"/>
    </source>
</evidence>
<keyword evidence="7 9" id="KW-0408">Iron</keyword>
<dbReference type="PRINTS" id="PR00385">
    <property type="entry name" value="P450"/>
</dbReference>
<organism evidence="10 11">
    <name type="scientific">Talaromyces rugulosus</name>
    <name type="common">Penicillium rugulosum</name>
    <dbReference type="NCBI Taxonomy" id="121627"/>
    <lineage>
        <taxon>Eukaryota</taxon>
        <taxon>Fungi</taxon>
        <taxon>Dikarya</taxon>
        <taxon>Ascomycota</taxon>
        <taxon>Pezizomycotina</taxon>
        <taxon>Eurotiomycetes</taxon>
        <taxon>Eurotiomycetidae</taxon>
        <taxon>Eurotiales</taxon>
        <taxon>Trichocomaceae</taxon>
        <taxon>Talaromyces</taxon>
        <taxon>Talaromyces sect. Islandici</taxon>
    </lineage>
</organism>
<dbReference type="GO" id="GO:0004497">
    <property type="term" value="F:monooxygenase activity"/>
    <property type="evidence" value="ECO:0007669"/>
    <property type="project" value="UniProtKB-KW"/>
</dbReference>
<evidence type="ECO:0000256" key="9">
    <source>
        <dbReference type="PIRSR" id="PIRSR602401-1"/>
    </source>
</evidence>
<reference evidence="11" key="1">
    <citation type="submission" date="2020-06" db="EMBL/GenBank/DDBJ databases">
        <title>A chromosome-scale genome assembly of Talaromyces rugulosus W13939.</title>
        <authorList>
            <person name="Wang B."/>
            <person name="Guo L."/>
            <person name="Ye K."/>
            <person name="Wang L."/>
        </authorList>
    </citation>
    <scope>NUCLEOTIDE SEQUENCE [LARGE SCALE GENOMIC DNA]</scope>
    <source>
        <strain evidence="11">W13939</strain>
    </source>
</reference>
<gene>
    <name evidence="10" type="ORF">TRUGW13939_11522</name>
</gene>
<sequence length="370" mass="41806">MEIGNSLPKSPMQGDFLNPISNGKDLNCMHGEEWRMWRSRFNPGFSQGNIRTWIPAILEEVEAFGNVLRNLSGGAGEWGQVFPLEQISSNLAFDVTGSDTRLNSQSPYPSPFTIAYREQLSRMEITLSPLKLLWRATPMVQAICSIGTVSQGPRTIVRQLQLNPECIVKLQAEHDAVLGPDPRLAAERIREAPHILDSLKYTLGVIKETLRTSPATITIREGQPSFNFKIKGEEEPWPTDGFDLFDSSITIHHDPSNFADPHKFIPERFSVPEDDRLHPAKDTWRGFQLGPRKCIGQELAVVVLKLVLVFTIRTFDIEMAWDKWDRVRELQGLKVDCQMVEGERMYTTGKATSHPKDGAPMHVRIRSSSM</sequence>
<dbReference type="PANTHER" id="PTHR24305:SF107">
    <property type="entry name" value="P450, PUTATIVE (EUROFUNG)-RELATED"/>
    <property type="match status" value="1"/>
</dbReference>
<dbReference type="AlphaFoldDB" id="A0A7H8REA8"/>
<keyword evidence="4 9" id="KW-0349">Heme</keyword>
<comment type="cofactor">
    <cofactor evidence="1 9">
        <name>heme</name>
        <dbReference type="ChEBI" id="CHEBI:30413"/>
    </cofactor>
</comment>
<evidence type="ECO:0000256" key="1">
    <source>
        <dbReference type="ARBA" id="ARBA00001971"/>
    </source>
</evidence>
<dbReference type="GO" id="GO:0016705">
    <property type="term" value="F:oxidoreductase activity, acting on paired donors, with incorporation or reduction of molecular oxygen"/>
    <property type="evidence" value="ECO:0007669"/>
    <property type="project" value="InterPro"/>
</dbReference>
<dbReference type="GeneID" id="55999000"/>
<feature type="binding site" description="axial binding residue" evidence="9">
    <location>
        <position position="294"/>
    </location>
    <ligand>
        <name>heme</name>
        <dbReference type="ChEBI" id="CHEBI:30413"/>
    </ligand>
    <ligandPart>
        <name>Fe</name>
        <dbReference type="ChEBI" id="CHEBI:18248"/>
    </ligandPart>
</feature>
<dbReference type="InterPro" id="IPR050121">
    <property type="entry name" value="Cytochrome_P450_monoxygenase"/>
</dbReference>
<evidence type="ECO:0000313" key="11">
    <source>
        <dbReference type="Proteomes" id="UP000509510"/>
    </source>
</evidence>
<proteinExistence type="inferred from homology"/>
<name>A0A7H8REA8_TALRU</name>
<dbReference type="InterPro" id="IPR001128">
    <property type="entry name" value="Cyt_P450"/>
</dbReference>
<evidence type="ECO:0000256" key="4">
    <source>
        <dbReference type="ARBA" id="ARBA00022617"/>
    </source>
</evidence>
<evidence type="ECO:0000256" key="2">
    <source>
        <dbReference type="ARBA" id="ARBA00005179"/>
    </source>
</evidence>
<dbReference type="SUPFAM" id="SSF48264">
    <property type="entry name" value="Cytochrome P450"/>
    <property type="match status" value="1"/>
</dbReference>
<evidence type="ECO:0000256" key="7">
    <source>
        <dbReference type="ARBA" id="ARBA00023004"/>
    </source>
</evidence>
<protein>
    <recommendedName>
        <fullName evidence="12">Cytochrome P450</fullName>
    </recommendedName>
</protein>
<dbReference type="PANTHER" id="PTHR24305">
    <property type="entry name" value="CYTOCHROME P450"/>
    <property type="match status" value="1"/>
</dbReference>
<accession>A0A7H8REA8</accession>
<dbReference type="GO" id="GO:0005506">
    <property type="term" value="F:iron ion binding"/>
    <property type="evidence" value="ECO:0007669"/>
    <property type="project" value="InterPro"/>
</dbReference>
<dbReference type="PRINTS" id="PR00463">
    <property type="entry name" value="EP450I"/>
</dbReference>
<dbReference type="Proteomes" id="UP000509510">
    <property type="component" value="Chromosome VI"/>
</dbReference>
<evidence type="ECO:0000256" key="8">
    <source>
        <dbReference type="ARBA" id="ARBA00023033"/>
    </source>
</evidence>
<comment type="similarity">
    <text evidence="3">Belongs to the cytochrome P450 family.</text>
</comment>
<keyword evidence="11" id="KW-1185">Reference proteome</keyword>
<keyword evidence="6" id="KW-0560">Oxidoreductase</keyword>
<dbReference type="Gene3D" id="1.10.630.10">
    <property type="entry name" value="Cytochrome P450"/>
    <property type="match status" value="2"/>
</dbReference>
<evidence type="ECO:0000313" key="10">
    <source>
        <dbReference type="EMBL" id="QKX64348.1"/>
    </source>
</evidence>
<dbReference type="GO" id="GO:0020037">
    <property type="term" value="F:heme binding"/>
    <property type="evidence" value="ECO:0007669"/>
    <property type="project" value="InterPro"/>
</dbReference>
<dbReference type="OrthoDB" id="10029320at2759"/>